<dbReference type="AlphaFoldDB" id="A0A6U3CPK2"/>
<dbReference type="Pfam" id="PF00106">
    <property type="entry name" value="adh_short"/>
    <property type="match status" value="1"/>
</dbReference>
<organism evidence="6">
    <name type="scientific">Lotharella globosa</name>
    <dbReference type="NCBI Taxonomy" id="91324"/>
    <lineage>
        <taxon>Eukaryota</taxon>
        <taxon>Sar</taxon>
        <taxon>Rhizaria</taxon>
        <taxon>Cercozoa</taxon>
        <taxon>Chlorarachniophyceae</taxon>
        <taxon>Lotharella</taxon>
    </lineage>
</organism>
<sequence>MQGWQVVGLLGYLPIAYYVLQLLRWIFKRVCRRRKDLEKRYRLNSDGPAWALVTGASAGIGLAFCEELAAMGFNLLMLARTTSTLAAASERISKEYSVETRIFPADLSNTSSALRYEIAARLREHDVSLVVNNAGYARRLPGEFHKTPLSDLHRTVEVNCKSVALVSHTALAHFMHRAQTLGVPSRRCCRPKAKIGGLVVMSSITATSGSPGMSGYAASKAFDKQLAHSLNIEYSNKGVDVLCVKPAYVATRLSGATRTGGFPPVISARACARGSLDCLGHDTETYGHWQHDVQAALMRMVPKFLMRDEVREEMQRFTARKREFLATQSHELREDNKITSVSIDGDEKRRNSGASDGETGSLL</sequence>
<feature type="region of interest" description="Disordered" evidence="3">
    <location>
        <begin position="336"/>
        <end position="363"/>
    </location>
</feature>
<feature type="transmembrane region" description="Helical" evidence="4">
    <location>
        <begin position="6"/>
        <end position="27"/>
    </location>
</feature>
<gene>
    <name evidence="5" type="ORF">LGLO00237_LOCUS5637</name>
    <name evidence="6" type="ORF">LGLO00237_LOCUS5638</name>
</gene>
<feature type="transmembrane region" description="Helical" evidence="4">
    <location>
        <begin position="47"/>
        <end position="64"/>
    </location>
</feature>
<dbReference type="Gene3D" id="3.40.50.720">
    <property type="entry name" value="NAD(P)-binding Rossmann-like Domain"/>
    <property type="match status" value="1"/>
</dbReference>
<dbReference type="GO" id="GO:0016491">
    <property type="term" value="F:oxidoreductase activity"/>
    <property type="evidence" value="ECO:0007669"/>
    <property type="project" value="UniProtKB-KW"/>
</dbReference>
<dbReference type="PANTHER" id="PTHR43899:SF13">
    <property type="entry name" value="RH59310P"/>
    <property type="match status" value="1"/>
</dbReference>
<protein>
    <submittedName>
        <fullName evidence="6">Uncharacterized protein</fullName>
    </submittedName>
</protein>
<keyword evidence="4" id="KW-1133">Transmembrane helix</keyword>
<proteinExistence type="inferred from homology"/>
<dbReference type="InterPro" id="IPR002347">
    <property type="entry name" value="SDR_fam"/>
</dbReference>
<evidence type="ECO:0000256" key="3">
    <source>
        <dbReference type="SAM" id="MobiDB-lite"/>
    </source>
</evidence>
<dbReference type="EMBL" id="HBIV01007598">
    <property type="protein sequence ID" value="CAE0652542.1"/>
    <property type="molecule type" value="Transcribed_RNA"/>
</dbReference>
<name>A0A6U3CPK2_9EUKA</name>
<dbReference type="PRINTS" id="PR00081">
    <property type="entry name" value="GDHRDH"/>
</dbReference>
<keyword evidence="2" id="KW-0560">Oxidoreductase</keyword>
<evidence type="ECO:0000313" key="5">
    <source>
        <dbReference type="EMBL" id="CAE0652541.1"/>
    </source>
</evidence>
<dbReference type="EMBL" id="HBIV01007597">
    <property type="protein sequence ID" value="CAE0652541.1"/>
    <property type="molecule type" value="Transcribed_RNA"/>
</dbReference>
<reference evidence="6" key="1">
    <citation type="submission" date="2021-01" db="EMBL/GenBank/DDBJ databases">
        <authorList>
            <person name="Corre E."/>
            <person name="Pelletier E."/>
            <person name="Niang G."/>
            <person name="Scheremetjew M."/>
            <person name="Finn R."/>
            <person name="Kale V."/>
            <person name="Holt S."/>
            <person name="Cochrane G."/>
            <person name="Meng A."/>
            <person name="Brown T."/>
            <person name="Cohen L."/>
        </authorList>
    </citation>
    <scope>NUCLEOTIDE SEQUENCE</scope>
    <source>
        <strain evidence="6">CCCM811</strain>
    </source>
</reference>
<accession>A0A6U3CPK2</accession>
<dbReference type="InterPro" id="IPR051019">
    <property type="entry name" value="VLCFA-Steroid_DH"/>
</dbReference>
<comment type="similarity">
    <text evidence="1">Belongs to the short-chain dehydrogenases/reductases (SDR) family.</text>
</comment>
<evidence type="ECO:0000256" key="1">
    <source>
        <dbReference type="ARBA" id="ARBA00006484"/>
    </source>
</evidence>
<dbReference type="CDD" id="cd05356">
    <property type="entry name" value="17beta-HSD1_like_SDR_c"/>
    <property type="match status" value="1"/>
</dbReference>
<dbReference type="PIRSF" id="PIRSF000126">
    <property type="entry name" value="11-beta-HSD1"/>
    <property type="match status" value="1"/>
</dbReference>
<keyword evidence="4" id="KW-0812">Transmembrane</keyword>
<evidence type="ECO:0000256" key="2">
    <source>
        <dbReference type="ARBA" id="ARBA00023002"/>
    </source>
</evidence>
<evidence type="ECO:0000256" key="4">
    <source>
        <dbReference type="SAM" id="Phobius"/>
    </source>
</evidence>
<dbReference type="PANTHER" id="PTHR43899">
    <property type="entry name" value="RH59310P"/>
    <property type="match status" value="1"/>
</dbReference>
<evidence type="ECO:0000313" key="6">
    <source>
        <dbReference type="EMBL" id="CAE0652542.1"/>
    </source>
</evidence>
<dbReference type="SUPFAM" id="SSF51735">
    <property type="entry name" value="NAD(P)-binding Rossmann-fold domains"/>
    <property type="match status" value="1"/>
</dbReference>
<keyword evidence="4" id="KW-0472">Membrane</keyword>
<dbReference type="InterPro" id="IPR036291">
    <property type="entry name" value="NAD(P)-bd_dom_sf"/>
</dbReference>